<accession>A0A811YG03</accession>
<feature type="compositionally biased region" description="Low complexity" evidence="1">
    <location>
        <begin position="146"/>
        <end position="169"/>
    </location>
</feature>
<reference evidence="2" key="1">
    <citation type="submission" date="2020-12" db="EMBL/GenBank/DDBJ databases">
        <authorList>
            <consortium name="Molecular Ecology Group"/>
        </authorList>
    </citation>
    <scope>NUCLEOTIDE SEQUENCE</scope>
    <source>
        <strain evidence="2">TBG_1078</strain>
    </source>
</reference>
<evidence type="ECO:0000256" key="1">
    <source>
        <dbReference type="SAM" id="MobiDB-lite"/>
    </source>
</evidence>
<evidence type="ECO:0000313" key="3">
    <source>
        <dbReference type="Proteomes" id="UP000645828"/>
    </source>
</evidence>
<keyword evidence="3" id="KW-1185">Reference proteome</keyword>
<dbReference type="Proteomes" id="UP000645828">
    <property type="component" value="Unassembled WGS sequence"/>
</dbReference>
<feature type="region of interest" description="Disordered" evidence="1">
    <location>
        <begin position="1"/>
        <end position="295"/>
    </location>
</feature>
<name>A0A811YG03_NYCPR</name>
<evidence type="ECO:0000313" key="2">
    <source>
        <dbReference type="EMBL" id="CAD7673322.1"/>
    </source>
</evidence>
<protein>
    <submittedName>
        <fullName evidence="2">(raccoon dog) hypothetical protein</fullName>
    </submittedName>
</protein>
<comment type="caution">
    <text evidence="2">The sequence shown here is derived from an EMBL/GenBank/DDBJ whole genome shotgun (WGS) entry which is preliminary data.</text>
</comment>
<sequence>MPEGYSPLAGREAGPSRRRRRRRRRRRITRPHSANTRVPPSPSAGRRRGPRSYPEQARPRGPPARGSRALGSPGCLRFAVLGRAPAARRLRFPPRQPAGRPRGARGGLRSGAPSSRRPPPAARRPPPTWRSRARGPGLRGSGAPGSWGAPAAPRSLPRGPSRGGASLAARGRHGRGARGHGAGVGPGAAGGGAAADRGTDAGAAARPLAMAPPRAGGSHLPSALPSPPDARRALPLPGPARPPARAATCEPPSGMLARRSAPGAQRAAARGPPCARPCAGQPKGHTGLPRAPALLRPGLCPKVAEDIGKTRRGL</sequence>
<dbReference type="AlphaFoldDB" id="A0A811YG03"/>
<organism evidence="2 3">
    <name type="scientific">Nyctereutes procyonoides</name>
    <name type="common">Raccoon dog</name>
    <name type="synonym">Canis procyonoides</name>
    <dbReference type="NCBI Taxonomy" id="34880"/>
    <lineage>
        <taxon>Eukaryota</taxon>
        <taxon>Metazoa</taxon>
        <taxon>Chordata</taxon>
        <taxon>Craniata</taxon>
        <taxon>Vertebrata</taxon>
        <taxon>Euteleostomi</taxon>
        <taxon>Mammalia</taxon>
        <taxon>Eutheria</taxon>
        <taxon>Laurasiatheria</taxon>
        <taxon>Carnivora</taxon>
        <taxon>Caniformia</taxon>
        <taxon>Canidae</taxon>
        <taxon>Nyctereutes</taxon>
    </lineage>
</organism>
<feature type="compositionally biased region" description="Gly residues" evidence="1">
    <location>
        <begin position="179"/>
        <end position="193"/>
    </location>
</feature>
<gene>
    <name evidence="2" type="ORF">NYPRO_LOCUS6117</name>
</gene>
<feature type="compositionally biased region" description="Basic residues" evidence="1">
    <location>
        <begin position="16"/>
        <end position="30"/>
    </location>
</feature>
<proteinExistence type="predicted"/>
<dbReference type="EMBL" id="CAJHUB010000671">
    <property type="protein sequence ID" value="CAD7673322.1"/>
    <property type="molecule type" value="Genomic_DNA"/>
</dbReference>
<feature type="compositionally biased region" description="Low complexity" evidence="1">
    <location>
        <begin position="257"/>
        <end position="280"/>
    </location>
</feature>
<feature type="compositionally biased region" description="Low complexity" evidence="1">
    <location>
        <begin position="194"/>
        <end position="223"/>
    </location>
</feature>
<feature type="compositionally biased region" description="Pro residues" evidence="1">
    <location>
        <begin position="116"/>
        <end position="128"/>
    </location>
</feature>